<proteinExistence type="predicted"/>
<evidence type="ECO:0000313" key="3">
    <source>
        <dbReference type="Proteomes" id="UP000202440"/>
    </source>
</evidence>
<dbReference type="InterPro" id="IPR028238">
    <property type="entry name" value="Ntox46"/>
</dbReference>
<dbReference type="RefSeq" id="WP_094061504.1">
    <property type="nucleotide sequence ID" value="NZ_CP022530.1"/>
</dbReference>
<evidence type="ECO:0000259" key="1">
    <source>
        <dbReference type="Pfam" id="PF15538"/>
    </source>
</evidence>
<sequence length="94" mass="10547">MGKKALNVSSLLSRRLHDDRAKEVVKQLLGVNSDGFNRALQVVESKIQAPYRTTQKVDVLKSRVLTVEDAWSVKGKSYLMAGGRCQLFFSETTF</sequence>
<dbReference type="AlphaFoldDB" id="A0A222FMT0"/>
<evidence type="ECO:0000313" key="2">
    <source>
        <dbReference type="EMBL" id="ASP40335.1"/>
    </source>
</evidence>
<dbReference type="KEGG" id="bsan:CHH28_17360"/>
<keyword evidence="3" id="KW-1185">Reference proteome</keyword>
<feature type="domain" description="Bacterial toxin 46" evidence="1">
    <location>
        <begin position="22"/>
        <end position="91"/>
    </location>
</feature>
<dbReference type="Proteomes" id="UP000202440">
    <property type="component" value="Chromosome"/>
</dbReference>
<dbReference type="Pfam" id="PF15538">
    <property type="entry name" value="Ntox46"/>
    <property type="match status" value="1"/>
</dbReference>
<organism evidence="2 3">
    <name type="scientific">Bacterioplanes sanyensis</name>
    <dbReference type="NCBI Taxonomy" id="1249553"/>
    <lineage>
        <taxon>Bacteria</taxon>
        <taxon>Pseudomonadati</taxon>
        <taxon>Pseudomonadota</taxon>
        <taxon>Gammaproteobacteria</taxon>
        <taxon>Oceanospirillales</taxon>
        <taxon>Oceanospirillaceae</taxon>
        <taxon>Bacterioplanes</taxon>
    </lineage>
</organism>
<name>A0A222FMT0_9GAMM</name>
<gene>
    <name evidence="2" type="ORF">CHH28_17360</name>
</gene>
<accession>A0A222FMT0</accession>
<reference evidence="2 3" key="1">
    <citation type="submission" date="2017-07" db="EMBL/GenBank/DDBJ databases">
        <title>Annotated genome sequence of Bacterioplanes sanyensis isolated from Red Sea.</title>
        <authorList>
            <person name="Rehman Z.U."/>
        </authorList>
    </citation>
    <scope>NUCLEOTIDE SEQUENCE [LARGE SCALE GENOMIC DNA]</scope>
    <source>
        <strain evidence="2 3">NV9</strain>
    </source>
</reference>
<dbReference type="EMBL" id="CP022530">
    <property type="protein sequence ID" value="ASP40335.1"/>
    <property type="molecule type" value="Genomic_DNA"/>
</dbReference>
<protein>
    <recommendedName>
        <fullName evidence="1">Bacterial toxin 46 domain-containing protein</fullName>
    </recommendedName>
</protein>